<dbReference type="Proteomes" id="UP000523955">
    <property type="component" value="Unassembled WGS sequence"/>
</dbReference>
<dbReference type="RefSeq" id="WP_185253027.1">
    <property type="nucleotide sequence ID" value="NZ_JACKXE010000001.1"/>
</dbReference>
<keyword evidence="2" id="KW-0732">Signal</keyword>
<feature type="signal peptide" evidence="2">
    <location>
        <begin position="1"/>
        <end position="33"/>
    </location>
</feature>
<protein>
    <submittedName>
        <fullName evidence="3">Uncharacterized protein</fullName>
    </submittedName>
</protein>
<evidence type="ECO:0000313" key="3">
    <source>
        <dbReference type="EMBL" id="MBB6627922.1"/>
    </source>
</evidence>
<dbReference type="EMBL" id="JACKXE010000001">
    <property type="protein sequence ID" value="MBB6627922.1"/>
    <property type="molecule type" value="Genomic_DNA"/>
</dbReference>
<feature type="compositionally biased region" description="Low complexity" evidence="1">
    <location>
        <begin position="33"/>
        <end position="45"/>
    </location>
</feature>
<evidence type="ECO:0000313" key="4">
    <source>
        <dbReference type="Proteomes" id="UP000523955"/>
    </source>
</evidence>
<evidence type="ECO:0000256" key="1">
    <source>
        <dbReference type="SAM" id="MobiDB-lite"/>
    </source>
</evidence>
<keyword evidence="4" id="KW-1185">Reference proteome</keyword>
<sequence length="78" mass="7776">MHPRSRPVPLLRAGVLLALVALFTGLAPTQAGASAQSSTGAVSVAPLAGPATTTDVNPLAGHRMGVYQGSGDQAGRRT</sequence>
<evidence type="ECO:0000256" key="2">
    <source>
        <dbReference type="SAM" id="SignalP"/>
    </source>
</evidence>
<comment type="caution">
    <text evidence="3">The sequence shown here is derived from an EMBL/GenBank/DDBJ whole genome shotgun (WGS) entry which is preliminary data.</text>
</comment>
<organism evidence="3 4">
    <name type="scientific">Nocardioides luti</name>
    <dbReference type="NCBI Taxonomy" id="2761101"/>
    <lineage>
        <taxon>Bacteria</taxon>
        <taxon>Bacillati</taxon>
        <taxon>Actinomycetota</taxon>
        <taxon>Actinomycetes</taxon>
        <taxon>Propionibacteriales</taxon>
        <taxon>Nocardioidaceae</taxon>
        <taxon>Nocardioides</taxon>
    </lineage>
</organism>
<accession>A0A7X0RGN3</accession>
<reference evidence="3 4" key="1">
    <citation type="submission" date="2020-08" db="EMBL/GenBank/DDBJ databases">
        <authorList>
            <person name="Seo M.-J."/>
        </authorList>
    </citation>
    <scope>NUCLEOTIDE SEQUENCE [LARGE SCALE GENOMIC DNA]</scope>
    <source>
        <strain evidence="3 4">KIGAM211</strain>
    </source>
</reference>
<name>A0A7X0RGN3_9ACTN</name>
<gene>
    <name evidence="3" type="ORF">H5V45_11395</name>
</gene>
<feature type="chain" id="PRO_5031239693" evidence="2">
    <location>
        <begin position="34"/>
        <end position="78"/>
    </location>
</feature>
<proteinExistence type="predicted"/>
<dbReference type="AlphaFoldDB" id="A0A7X0RGN3"/>
<feature type="region of interest" description="Disordered" evidence="1">
    <location>
        <begin position="33"/>
        <end position="78"/>
    </location>
</feature>